<evidence type="ECO:0000313" key="4">
    <source>
        <dbReference type="Proteomes" id="UP000008281"/>
    </source>
</evidence>
<evidence type="ECO:0000313" key="3">
    <source>
        <dbReference type="EMBL" id="EFP11065.1"/>
    </source>
</evidence>
<dbReference type="GeneID" id="9824241"/>
<dbReference type="OMA" id="GFMYRWF"/>
<sequence>MFCTFSQLLFYHLLFFLLQHLLQYIFHYRMLELIYIPPLLCLLYFLLRRFVLENFYVESSGKYVLITGCDSGFGRRLAIQLLDKRVNVFAACFTQQGISSLQNEWNLKKGAKGQLYTIQLDVTNQASVDAAKQFVVKVLDEQKAKLWGLVNNAGIFSIHGPDDWCSVDEYSTSLNVNTLGAVRMCHAFVPLVKKSRGRVVTMGSTAGRLHGLYVAPYVTAKFAVEAYMDCLRLEMRQYGVSVHILEPGCFKTELLNQDAQRMRIQRIWNNLSAETKEEYGEDYRRNFETAWESGVNVVANPNIGWVVDCYSHALFSWWPRLRYCPGWDAIFMFIPLSVFPTALQDWILAGLYRLSPGPSLTPAVLVKNKKRRTPVQWIQFLSQLAIIPLLYTIFFVKNTQKQTVETAHPHNVTVTE</sequence>
<dbReference type="OrthoDB" id="2102561at2759"/>
<dbReference type="HOGENOM" id="CLU_010194_2_0_1"/>
<gene>
    <name evidence="3" type="primary">Cre-dhs-16</name>
    <name evidence="3" type="ORF">CRE_30838</name>
</gene>
<dbReference type="AlphaFoldDB" id="E3LUJ8"/>
<dbReference type="RefSeq" id="XP_003112544.2">
    <property type="nucleotide sequence ID" value="XM_003112496.2"/>
</dbReference>
<dbReference type="InterPro" id="IPR002347">
    <property type="entry name" value="SDR_fam"/>
</dbReference>
<dbReference type="InterPro" id="IPR020904">
    <property type="entry name" value="Sc_DH/Rdtase_CS"/>
</dbReference>
<protein>
    <submittedName>
        <fullName evidence="3">CRE-DHS-16 protein</fullName>
    </submittedName>
</protein>
<evidence type="ECO:0000256" key="2">
    <source>
        <dbReference type="ARBA" id="ARBA00023002"/>
    </source>
</evidence>
<dbReference type="Pfam" id="PF00106">
    <property type="entry name" value="adh_short"/>
    <property type="match status" value="1"/>
</dbReference>
<reference evidence="3" key="1">
    <citation type="submission" date="2007-07" db="EMBL/GenBank/DDBJ databases">
        <title>PCAP assembly of the Caenorhabditis remanei genome.</title>
        <authorList>
            <consortium name="The Caenorhabditis remanei Sequencing Consortium"/>
            <person name="Wilson R.K."/>
        </authorList>
    </citation>
    <scope>NUCLEOTIDE SEQUENCE [LARGE SCALE GENOMIC DNA]</scope>
    <source>
        <strain evidence="3">PB4641</strain>
    </source>
</reference>
<dbReference type="PRINTS" id="PR00081">
    <property type="entry name" value="GDHRDH"/>
</dbReference>
<name>E3LUJ8_CAERE</name>
<dbReference type="PANTHER" id="PTHR43313:SF1">
    <property type="entry name" value="3BETA-HYDROXYSTEROID DEHYDROGENASE DHS-16"/>
    <property type="match status" value="1"/>
</dbReference>
<keyword evidence="2" id="KW-0560">Oxidoreductase</keyword>
<keyword evidence="4" id="KW-1185">Reference proteome</keyword>
<dbReference type="GO" id="GO:0006706">
    <property type="term" value="P:steroid catabolic process"/>
    <property type="evidence" value="ECO:0007669"/>
    <property type="project" value="EnsemblMetazoa"/>
</dbReference>
<dbReference type="EMBL" id="DS268415">
    <property type="protein sequence ID" value="EFP11065.1"/>
    <property type="molecule type" value="Genomic_DNA"/>
</dbReference>
<dbReference type="eggNOG" id="KOG1610">
    <property type="taxonomic scope" value="Eukaryota"/>
</dbReference>
<comment type="similarity">
    <text evidence="1">Belongs to the short-chain dehydrogenases/reductases (SDR) family.</text>
</comment>
<dbReference type="FunFam" id="3.40.50.720:FF:000074">
    <property type="entry name" value="Retinol dehydrogenase type 1"/>
    <property type="match status" value="1"/>
</dbReference>
<dbReference type="FunCoup" id="E3LUJ8">
    <property type="interactions" value="35"/>
</dbReference>
<dbReference type="InterPro" id="IPR036291">
    <property type="entry name" value="NAD(P)-bd_dom_sf"/>
</dbReference>
<dbReference type="STRING" id="31234.E3LUJ8"/>
<proteinExistence type="inferred from homology"/>
<dbReference type="PROSITE" id="PS00061">
    <property type="entry name" value="ADH_SHORT"/>
    <property type="match status" value="1"/>
</dbReference>
<evidence type="ECO:0000256" key="1">
    <source>
        <dbReference type="ARBA" id="ARBA00006484"/>
    </source>
</evidence>
<dbReference type="CTD" id="9824241"/>
<dbReference type="GO" id="GO:0016229">
    <property type="term" value="F:steroid dehydrogenase activity"/>
    <property type="evidence" value="ECO:0007669"/>
    <property type="project" value="EnsemblMetazoa"/>
</dbReference>
<dbReference type="Gene3D" id="3.40.50.720">
    <property type="entry name" value="NAD(P)-binding Rossmann-like Domain"/>
    <property type="match status" value="1"/>
</dbReference>
<dbReference type="KEGG" id="crq:GCK72_017846"/>
<organism evidence="4">
    <name type="scientific">Caenorhabditis remanei</name>
    <name type="common">Caenorhabditis vulgaris</name>
    <dbReference type="NCBI Taxonomy" id="31234"/>
    <lineage>
        <taxon>Eukaryota</taxon>
        <taxon>Metazoa</taxon>
        <taxon>Ecdysozoa</taxon>
        <taxon>Nematoda</taxon>
        <taxon>Chromadorea</taxon>
        <taxon>Rhabditida</taxon>
        <taxon>Rhabditina</taxon>
        <taxon>Rhabditomorpha</taxon>
        <taxon>Rhabditoidea</taxon>
        <taxon>Rhabditidae</taxon>
        <taxon>Peloderinae</taxon>
        <taxon>Caenorhabditis</taxon>
    </lineage>
</organism>
<accession>E3LUJ8</accession>
<dbReference type="PANTHER" id="PTHR43313">
    <property type="entry name" value="SHORT-CHAIN DEHYDROGENASE/REDUCTASE FAMILY 9C"/>
    <property type="match status" value="1"/>
</dbReference>
<dbReference type="SUPFAM" id="SSF51735">
    <property type="entry name" value="NAD(P)-binding Rossmann-fold domains"/>
    <property type="match status" value="1"/>
</dbReference>
<dbReference type="Proteomes" id="UP000008281">
    <property type="component" value="Unassembled WGS sequence"/>
</dbReference>